<name>A0A841HZ22_9DEIO</name>
<accession>A0A841HZ22</accession>
<proteinExistence type="predicted"/>
<evidence type="ECO:0000313" key="4">
    <source>
        <dbReference type="EMBL" id="MBB6098163.1"/>
    </source>
</evidence>
<dbReference type="PANTHER" id="PTHR36194">
    <property type="entry name" value="S-LAYER-LIKE PROTEIN"/>
    <property type="match status" value="1"/>
</dbReference>
<dbReference type="Gene3D" id="2.60.40.1120">
    <property type="entry name" value="Carboxypeptidase-like, regulatory domain"/>
    <property type="match status" value="1"/>
</dbReference>
<dbReference type="RefSeq" id="WP_183986322.1">
    <property type="nucleotide sequence ID" value="NZ_JACHHG010000005.1"/>
</dbReference>
<dbReference type="AlphaFoldDB" id="A0A841HZ22"/>
<feature type="domain" description="PEGA" evidence="2">
    <location>
        <begin position="202"/>
        <end position="269"/>
    </location>
</feature>
<sequence length="344" mass="37250">MKKLSFALLAATAALLSTPAFAAPQISPQSIIVNPVPAEVGVSVWTDRDPGGNGNPTYRPGERIRLYVRTTQDAYVYLFNVDPNGKVDLILPNRYSGGDNFVRAGVTKMFPPENAGFTFDIAAPYGENKVLALASRTPLNIDDIARFQNDQAGGFAQVTVSTQTGLAQALSIVVNPVPQNSWITDTARYTVAPGGRPVAQTGSIRVESSPAGADVYLDGRLIGRTPLNIENVAVGRHDLRVVMSGYSEYRTSVDVGRNSTQTLRATLSRGSVNQGTGSLSVTSNVDRAEIFLNDRRAGRVPTTFRNLNPGIYRVRVTAPGYRDFYTTVEIRPGETSDLRVTLRR</sequence>
<dbReference type="PANTHER" id="PTHR36194:SF1">
    <property type="entry name" value="S-LAYER-LIKE PROTEIN"/>
    <property type="match status" value="1"/>
</dbReference>
<dbReference type="InterPro" id="IPR025493">
    <property type="entry name" value="DUF4384"/>
</dbReference>
<keyword evidence="5" id="KW-1185">Reference proteome</keyword>
<dbReference type="Pfam" id="PF14326">
    <property type="entry name" value="DUF4384"/>
    <property type="match status" value="1"/>
</dbReference>
<comment type="caution">
    <text evidence="4">The sequence shown here is derived from an EMBL/GenBank/DDBJ whole genome shotgun (WGS) entry which is preliminary data.</text>
</comment>
<evidence type="ECO:0000259" key="3">
    <source>
        <dbReference type="Pfam" id="PF14326"/>
    </source>
</evidence>
<protein>
    <recommendedName>
        <fullName evidence="6">PEGA domain-containing protein</fullName>
    </recommendedName>
</protein>
<dbReference type="InterPro" id="IPR013229">
    <property type="entry name" value="PEGA"/>
</dbReference>
<dbReference type="EMBL" id="JACHHG010000005">
    <property type="protein sequence ID" value="MBB6098163.1"/>
    <property type="molecule type" value="Genomic_DNA"/>
</dbReference>
<evidence type="ECO:0000313" key="5">
    <source>
        <dbReference type="Proteomes" id="UP000569951"/>
    </source>
</evidence>
<dbReference type="Pfam" id="PF08308">
    <property type="entry name" value="PEGA"/>
    <property type="match status" value="2"/>
</dbReference>
<dbReference type="Proteomes" id="UP000569951">
    <property type="component" value="Unassembled WGS sequence"/>
</dbReference>
<feature type="signal peptide" evidence="1">
    <location>
        <begin position="1"/>
        <end position="22"/>
    </location>
</feature>
<dbReference type="GO" id="GO:0030246">
    <property type="term" value="F:carbohydrate binding"/>
    <property type="evidence" value="ECO:0007669"/>
    <property type="project" value="InterPro"/>
</dbReference>
<feature type="domain" description="PEGA" evidence="2">
    <location>
        <begin position="277"/>
        <end position="343"/>
    </location>
</feature>
<dbReference type="SUPFAM" id="SSF49452">
    <property type="entry name" value="Starch-binding domain-like"/>
    <property type="match status" value="1"/>
</dbReference>
<dbReference type="InterPro" id="IPR013784">
    <property type="entry name" value="Carb-bd-like_fold"/>
</dbReference>
<gene>
    <name evidence="4" type="ORF">HNR42_001588</name>
</gene>
<feature type="domain" description="DUF4384" evidence="3">
    <location>
        <begin position="57"/>
        <end position="138"/>
    </location>
</feature>
<reference evidence="4 5" key="1">
    <citation type="submission" date="2020-08" db="EMBL/GenBank/DDBJ databases">
        <title>Genomic Encyclopedia of Type Strains, Phase IV (KMG-IV): sequencing the most valuable type-strain genomes for metagenomic binning, comparative biology and taxonomic classification.</title>
        <authorList>
            <person name="Goeker M."/>
        </authorList>
    </citation>
    <scope>NUCLEOTIDE SEQUENCE [LARGE SCALE GENOMIC DNA]</scope>
    <source>
        <strain evidence="4 5">DSM 21458</strain>
    </source>
</reference>
<evidence type="ECO:0008006" key="6">
    <source>
        <dbReference type="Google" id="ProtNLM"/>
    </source>
</evidence>
<evidence type="ECO:0000256" key="1">
    <source>
        <dbReference type="SAM" id="SignalP"/>
    </source>
</evidence>
<feature type="chain" id="PRO_5032942170" description="PEGA domain-containing protein" evidence="1">
    <location>
        <begin position="23"/>
        <end position="344"/>
    </location>
</feature>
<evidence type="ECO:0000259" key="2">
    <source>
        <dbReference type="Pfam" id="PF08308"/>
    </source>
</evidence>
<organism evidence="4 5">
    <name type="scientific">Deinobacterium chartae</name>
    <dbReference type="NCBI Taxonomy" id="521158"/>
    <lineage>
        <taxon>Bacteria</taxon>
        <taxon>Thermotogati</taxon>
        <taxon>Deinococcota</taxon>
        <taxon>Deinococci</taxon>
        <taxon>Deinococcales</taxon>
        <taxon>Deinococcaceae</taxon>
        <taxon>Deinobacterium</taxon>
    </lineage>
</organism>
<keyword evidence="1" id="KW-0732">Signal</keyword>